<proteinExistence type="predicted"/>
<evidence type="ECO:0000313" key="1">
    <source>
        <dbReference type="EMBL" id="MFC7373069.1"/>
    </source>
</evidence>
<gene>
    <name evidence="1" type="ORF">ACFQPF_15620</name>
</gene>
<keyword evidence="2" id="KW-1185">Reference proteome</keyword>
<comment type="caution">
    <text evidence="1">The sequence shown here is derived from an EMBL/GenBank/DDBJ whole genome shotgun (WGS) entry which is preliminary data.</text>
</comment>
<dbReference type="EMBL" id="JBHTCP010000049">
    <property type="protein sequence ID" value="MFC7373069.1"/>
    <property type="molecule type" value="Genomic_DNA"/>
</dbReference>
<evidence type="ECO:0008006" key="3">
    <source>
        <dbReference type="Google" id="ProtNLM"/>
    </source>
</evidence>
<dbReference type="RefSeq" id="WP_379750637.1">
    <property type="nucleotide sequence ID" value="NZ_JBHTCP010000049.1"/>
</dbReference>
<organism evidence="1 2">
    <name type="scientific">Fictibacillus iocasae</name>
    <dbReference type="NCBI Taxonomy" id="2715437"/>
    <lineage>
        <taxon>Bacteria</taxon>
        <taxon>Bacillati</taxon>
        <taxon>Bacillota</taxon>
        <taxon>Bacilli</taxon>
        <taxon>Bacillales</taxon>
        <taxon>Fictibacillaceae</taxon>
        <taxon>Fictibacillus</taxon>
    </lineage>
</organism>
<sequence>MKIEIRPSQETLEKWIKSFVPENDLFFLSEQELTSLEEYLHTVLVIPREEFKAHHSFNQIQLANSYEYWNISKDVPYVLVAPKDWITTLPAEKKTHLFHMQMKNGRGLIYPLPTSFILPSEINEYVIESDNQPHLVLQRAIWEELSYPIKSALMTEIARQWETWSCCEYPEHAPFYLKKFANTFPSHSGSNCLSAVLFAITQQEWMIHEWVHHQTFIMRLKQASYSLTSSEELVQGDIAIWENRQGVIQHAAYHIGDELFFNKSGQTFFNPWKIVDFAELKENWNECKISIYRKT</sequence>
<name>A0ABW2NRB4_9BACL</name>
<reference evidence="2" key="1">
    <citation type="journal article" date="2019" name="Int. J. Syst. Evol. Microbiol.">
        <title>The Global Catalogue of Microorganisms (GCM) 10K type strain sequencing project: providing services to taxonomists for standard genome sequencing and annotation.</title>
        <authorList>
            <consortium name="The Broad Institute Genomics Platform"/>
            <consortium name="The Broad Institute Genome Sequencing Center for Infectious Disease"/>
            <person name="Wu L."/>
            <person name="Ma J."/>
        </authorList>
    </citation>
    <scope>NUCLEOTIDE SEQUENCE [LARGE SCALE GENOMIC DNA]</scope>
    <source>
        <strain evidence="2">NBRC 106396</strain>
    </source>
</reference>
<protein>
    <recommendedName>
        <fullName evidence="3">NlpC/P60 domain-containing protein</fullName>
    </recommendedName>
</protein>
<evidence type="ECO:0000313" key="2">
    <source>
        <dbReference type="Proteomes" id="UP001596549"/>
    </source>
</evidence>
<accession>A0ABW2NRB4</accession>
<dbReference type="Proteomes" id="UP001596549">
    <property type="component" value="Unassembled WGS sequence"/>
</dbReference>